<sequence>MESVSSLTPEEIAYYRAHADDNLQSSKTAANVVGIVLTIIAVAARLLARFRSRARLSWDDYLIFLALMGQLSYAILLFLSNANGDGRHMIFVKNEKRFVQESTANAIVYSITVMATKISILCLYRRIFPTRSLLIGVYFVGVTVIAYNVALAFVAAFQCVPFSSMWTGEPGKCIGVSVPFTVFAVVNVVTDFAILALPIKPVLQLHMRRNRKIQVLSIFLLGGIVCIFGIIRVVAIATMHPVDTSYNAVFFSIWSYIEVSVGILAACLPTFGSLFARRKQDPLRTETHSSSSSRLWKLITSRSRETQQNDTSNTETAEETSPLLHTGPSQGPLKPKPSYRSVVTLLATCNLCLAGASAFLSIPVTRLIEDNLCHRYINGSVDERHCKTDRIQSQLAYLNGCLALVEALVGLVTAFPFGILADILGRKPIVFLSTLGSLLSLTWTLAVIGLPQFVPVNLILIGPLFTVVGGGSTVIIASLFSILSDVVDEGDRASAFSIMTFASLFGASLGPAVSSLLMDISSPWLPALIGTIAVPAGVSVLLWVPETLPAVTQSQSADEQQTSLKWRLSQFLTRVQSSFAILRHLSVLPILATFLTRMPEALATSQFFAQYMSKRFDWSLAGAGYLLALRGFIQMVVLLGVLPVSSRLLGRWQTSDSRDLVIARASALGAAIGALLMAAASSQIVVTGLALQTLGAGLAPLCRSLATGYLAARDTSKLNTLIGMVETAGALAAGPSLAWLFDWGLTLQDIWLGLPYFALTVAFLLCLLGLCFVRSPASRSRVSTRTGEPEEL</sequence>
<evidence type="ECO:0000313" key="2">
    <source>
        <dbReference type="Proteomes" id="UP001177260"/>
    </source>
</evidence>
<dbReference type="EMBL" id="JAOPJF010000070">
    <property type="protein sequence ID" value="KAK1141025.1"/>
    <property type="molecule type" value="Genomic_DNA"/>
</dbReference>
<accession>A0ACC3AT69</accession>
<reference evidence="1 2" key="1">
    <citation type="journal article" date="2023" name="ACS Omega">
        <title>Identification of the Neoaspergillic Acid Biosynthesis Gene Cluster by Establishing an In Vitro CRISPR-Ribonucleoprotein Genetic System in Aspergillus melleus.</title>
        <authorList>
            <person name="Yuan B."/>
            <person name="Grau M.F."/>
            <person name="Murata R.M."/>
            <person name="Torok T."/>
            <person name="Venkateswaran K."/>
            <person name="Stajich J.E."/>
            <person name="Wang C.C.C."/>
        </authorList>
    </citation>
    <scope>NUCLEOTIDE SEQUENCE [LARGE SCALE GENOMIC DNA]</scope>
    <source>
        <strain evidence="1 2">IMV 1140</strain>
    </source>
</reference>
<protein>
    <submittedName>
        <fullName evidence="1">Uncharacterized protein</fullName>
    </submittedName>
</protein>
<proteinExistence type="predicted"/>
<evidence type="ECO:0000313" key="1">
    <source>
        <dbReference type="EMBL" id="KAK1141025.1"/>
    </source>
</evidence>
<gene>
    <name evidence="1" type="ORF">N8T08_009598</name>
</gene>
<organism evidence="1 2">
    <name type="scientific">Aspergillus melleus</name>
    <dbReference type="NCBI Taxonomy" id="138277"/>
    <lineage>
        <taxon>Eukaryota</taxon>
        <taxon>Fungi</taxon>
        <taxon>Dikarya</taxon>
        <taxon>Ascomycota</taxon>
        <taxon>Pezizomycotina</taxon>
        <taxon>Eurotiomycetes</taxon>
        <taxon>Eurotiomycetidae</taxon>
        <taxon>Eurotiales</taxon>
        <taxon>Aspergillaceae</taxon>
        <taxon>Aspergillus</taxon>
        <taxon>Aspergillus subgen. Circumdati</taxon>
    </lineage>
</organism>
<comment type="caution">
    <text evidence="1">The sequence shown here is derived from an EMBL/GenBank/DDBJ whole genome shotgun (WGS) entry which is preliminary data.</text>
</comment>
<keyword evidence="2" id="KW-1185">Reference proteome</keyword>
<dbReference type="Proteomes" id="UP001177260">
    <property type="component" value="Unassembled WGS sequence"/>
</dbReference>
<name>A0ACC3AT69_9EURO</name>